<name>A0A077ZZR0_STYLE</name>
<dbReference type="EMBL" id="CCKQ01004221">
    <property type="protein sequence ID" value="CDW75375.1"/>
    <property type="molecule type" value="Genomic_DNA"/>
</dbReference>
<evidence type="ECO:0000313" key="2">
    <source>
        <dbReference type="Proteomes" id="UP000039865"/>
    </source>
</evidence>
<dbReference type="InterPro" id="IPR038763">
    <property type="entry name" value="DHH_sf"/>
</dbReference>
<gene>
    <name evidence="1" type="primary">Contig1621.g1760</name>
    <name evidence="1" type="ORF">STYLEM_4364</name>
</gene>
<protein>
    <submittedName>
        <fullName evidence="1">Uncharacterized protein</fullName>
    </submittedName>
</protein>
<sequence length="363" mass="42272">MGNVSCDMDSVVGSMLLSYYYHLREHSNFTPIINCSKELFPVKLEICQHLKSCQLDNLEEFVYDDELKGIEQEQIDEIALIDHNKLDVSQTFLEPKIRRIVDHHIDNNLYLEQLKEKDIKLIGSATTLVIDRFMSDFLLHIDKDLAYFMLAPIVLDSFFFDENLKDSKWTQQDLDAYNYLVKVADVDGKAYFDNLYNSISSIDLNLQLGVKNLLIKDFKSYFLLNDGQLGIGVSSTFVPMRILISHFGFNQIAESMESLMISKNLGFFAVLTNYMDETDNKYKKQLLIFQNEDICPLSMSKFNEFVESLEQNQEYNLIDKTEYKMNEQVRGITWEVGNIKQSRKNFEVLINQFYKPLLSTSKI</sequence>
<accession>A0A077ZZR0</accession>
<dbReference type="FunCoup" id="A0A077ZZR0">
    <property type="interactions" value="32"/>
</dbReference>
<dbReference type="InParanoid" id="A0A077ZZR0"/>
<dbReference type="GO" id="GO:0004309">
    <property type="term" value="F:exopolyphosphatase activity"/>
    <property type="evidence" value="ECO:0007669"/>
    <property type="project" value="TreeGrafter"/>
</dbReference>
<dbReference type="Proteomes" id="UP000039865">
    <property type="component" value="Unassembled WGS sequence"/>
</dbReference>
<proteinExistence type="predicted"/>
<organism evidence="1 2">
    <name type="scientific">Stylonychia lemnae</name>
    <name type="common">Ciliate</name>
    <dbReference type="NCBI Taxonomy" id="5949"/>
    <lineage>
        <taxon>Eukaryota</taxon>
        <taxon>Sar</taxon>
        <taxon>Alveolata</taxon>
        <taxon>Ciliophora</taxon>
        <taxon>Intramacronucleata</taxon>
        <taxon>Spirotrichea</taxon>
        <taxon>Stichotrichia</taxon>
        <taxon>Sporadotrichida</taxon>
        <taxon>Oxytrichidae</taxon>
        <taxon>Stylonychinae</taxon>
        <taxon>Stylonychia</taxon>
    </lineage>
</organism>
<dbReference type="PANTHER" id="PTHR12112">
    <property type="entry name" value="BNIP - RELATED"/>
    <property type="match status" value="1"/>
</dbReference>
<dbReference type="OMA" id="KRFCARD"/>
<dbReference type="InterPro" id="IPR038222">
    <property type="entry name" value="DHHA2_dom_sf"/>
</dbReference>
<dbReference type="SUPFAM" id="SSF64182">
    <property type="entry name" value="DHH phosphoesterases"/>
    <property type="match status" value="1"/>
</dbReference>
<dbReference type="AlphaFoldDB" id="A0A077ZZR0"/>
<keyword evidence="2" id="KW-1185">Reference proteome</keyword>
<reference evidence="1 2" key="1">
    <citation type="submission" date="2014-06" db="EMBL/GenBank/DDBJ databases">
        <authorList>
            <person name="Swart Estienne"/>
        </authorList>
    </citation>
    <scope>NUCLEOTIDE SEQUENCE [LARGE SCALE GENOMIC DNA]</scope>
    <source>
        <strain evidence="1 2">130c</strain>
    </source>
</reference>
<dbReference type="Gene3D" id="3.10.310.20">
    <property type="entry name" value="DHHA2 domain"/>
    <property type="match status" value="1"/>
</dbReference>
<dbReference type="Gene3D" id="3.90.1640.10">
    <property type="entry name" value="inorganic pyrophosphatase (n-terminal core)"/>
    <property type="match status" value="1"/>
</dbReference>
<dbReference type="GO" id="GO:0005737">
    <property type="term" value="C:cytoplasm"/>
    <property type="evidence" value="ECO:0007669"/>
    <property type="project" value="TreeGrafter"/>
</dbReference>
<dbReference type="PANTHER" id="PTHR12112:SF39">
    <property type="entry name" value="EG:152A3.5 PROTEIN (FBGN0003116_PN PROTEIN)"/>
    <property type="match status" value="1"/>
</dbReference>
<evidence type="ECO:0000313" key="1">
    <source>
        <dbReference type="EMBL" id="CDW75375.1"/>
    </source>
</evidence>
<dbReference type="OrthoDB" id="374045at2759"/>